<dbReference type="GO" id="GO:0000111">
    <property type="term" value="C:nucleotide-excision repair factor 2 complex"/>
    <property type="evidence" value="ECO:0007669"/>
    <property type="project" value="TreeGrafter"/>
</dbReference>
<comment type="subcellular location">
    <subcellularLocation>
        <location evidence="1">Nucleus</location>
    </subcellularLocation>
</comment>
<sequence length="383" mass="44294">MEDKKKTQNSVLKNIQKEKTVAKKNDFKNRKITKKESTEKKKTKMVKSARNKFISEKKSNQTENDSTVEEKNRPSRKKSKNISYKESDESDFEEEDKVSEKKLKICKKTLASKVSEKMSSSSSPISSDDFEESIKFTSSKRTESKADHKIISSSSSNASFADNQEKSVDCVNMVFDDVSHFENLDSRPLTYILSFDNDNLLKQPLPKTISEYKNHPLYVLKRHLLKFEAIYPNSAVPLGYLKNEPIYARECVHQLHARETWMKDGRNVKGKIPRNEYGNVELYKPSMLPGGTVHLKEPGLNRIARKLGIDCAAAMVGWDFHGGSSHPVFDGWIVCVEHEDMILKEWEKDQERTQLREIEEPESIEDEQEEAKDSKLWHNRYLY</sequence>
<gene>
    <name evidence="11" type="ORF">SPHA_57627</name>
</gene>
<feature type="region of interest" description="Disordered" evidence="8">
    <location>
        <begin position="1"/>
        <end position="100"/>
    </location>
</feature>
<feature type="compositionally biased region" description="Acidic residues" evidence="8">
    <location>
        <begin position="88"/>
        <end position="97"/>
    </location>
</feature>
<dbReference type="Gene3D" id="2.20.20.110">
    <property type="entry name" value="Rad4, beta-hairpin domain BHD1"/>
    <property type="match status" value="1"/>
</dbReference>
<feature type="domain" description="Rad4 beta-hairpin" evidence="10">
    <location>
        <begin position="272"/>
        <end position="346"/>
    </location>
</feature>
<dbReference type="GO" id="GO:0006298">
    <property type="term" value="P:mismatch repair"/>
    <property type="evidence" value="ECO:0007669"/>
    <property type="project" value="TreeGrafter"/>
</dbReference>
<evidence type="ECO:0000256" key="7">
    <source>
        <dbReference type="ARBA" id="ARBA00023242"/>
    </source>
</evidence>
<organism evidence="11 12">
    <name type="scientific">Acanthosepion pharaonis</name>
    <name type="common">Pharaoh cuttlefish</name>
    <name type="synonym">Sepia pharaonis</name>
    <dbReference type="NCBI Taxonomy" id="158019"/>
    <lineage>
        <taxon>Eukaryota</taxon>
        <taxon>Metazoa</taxon>
        <taxon>Spiralia</taxon>
        <taxon>Lophotrochozoa</taxon>
        <taxon>Mollusca</taxon>
        <taxon>Cephalopoda</taxon>
        <taxon>Coleoidea</taxon>
        <taxon>Decapodiformes</taxon>
        <taxon>Sepiida</taxon>
        <taxon>Sepiina</taxon>
        <taxon>Sepiidae</taxon>
        <taxon>Acanthosepion</taxon>
    </lineage>
</organism>
<evidence type="ECO:0000313" key="12">
    <source>
        <dbReference type="Proteomes" id="UP000597762"/>
    </source>
</evidence>
<evidence type="ECO:0000256" key="5">
    <source>
        <dbReference type="ARBA" id="ARBA00023125"/>
    </source>
</evidence>
<dbReference type="AlphaFoldDB" id="A0A812DP92"/>
<evidence type="ECO:0000256" key="8">
    <source>
        <dbReference type="SAM" id="MobiDB-lite"/>
    </source>
</evidence>
<keyword evidence="3" id="KW-0597">Phosphoprotein</keyword>
<dbReference type="Pfam" id="PF10403">
    <property type="entry name" value="BHD_1"/>
    <property type="match status" value="1"/>
</dbReference>
<comment type="caution">
    <text evidence="11">The sequence shown here is derived from an EMBL/GenBank/DDBJ whole genome shotgun (WGS) entry which is preliminary data.</text>
</comment>
<evidence type="ECO:0000256" key="6">
    <source>
        <dbReference type="ARBA" id="ARBA00023204"/>
    </source>
</evidence>
<feature type="domain" description="Rad4 beta-hairpin" evidence="9">
    <location>
        <begin position="201"/>
        <end position="253"/>
    </location>
</feature>
<dbReference type="GO" id="GO:0005737">
    <property type="term" value="C:cytoplasm"/>
    <property type="evidence" value="ECO:0007669"/>
    <property type="project" value="TreeGrafter"/>
</dbReference>
<dbReference type="SMART" id="SM01030">
    <property type="entry name" value="BHD_1"/>
    <property type="match status" value="1"/>
</dbReference>
<dbReference type="Pfam" id="PF10405">
    <property type="entry name" value="BHD_3"/>
    <property type="match status" value="1"/>
</dbReference>
<dbReference type="GO" id="GO:0003697">
    <property type="term" value="F:single-stranded DNA binding"/>
    <property type="evidence" value="ECO:0007669"/>
    <property type="project" value="TreeGrafter"/>
</dbReference>
<name>A0A812DP92_ACAPH</name>
<feature type="compositionally biased region" description="Basic residues" evidence="8">
    <location>
        <begin position="41"/>
        <end position="50"/>
    </location>
</feature>
<evidence type="ECO:0000256" key="1">
    <source>
        <dbReference type="ARBA" id="ARBA00004123"/>
    </source>
</evidence>
<reference evidence="11" key="1">
    <citation type="submission" date="2021-01" db="EMBL/GenBank/DDBJ databases">
        <authorList>
            <person name="Li R."/>
            <person name="Bekaert M."/>
        </authorList>
    </citation>
    <scope>NUCLEOTIDE SEQUENCE</scope>
    <source>
        <strain evidence="11">Farmed</strain>
    </source>
</reference>
<dbReference type="InterPro" id="IPR042488">
    <property type="entry name" value="Rad4_BHD3_sf"/>
</dbReference>
<dbReference type="InterPro" id="IPR018326">
    <property type="entry name" value="Rad4_beta-hairpin_dom1"/>
</dbReference>
<evidence type="ECO:0000313" key="11">
    <source>
        <dbReference type="EMBL" id="CAE1305159.1"/>
    </source>
</evidence>
<dbReference type="SMART" id="SM01032">
    <property type="entry name" value="BHD_3"/>
    <property type="match status" value="1"/>
</dbReference>
<dbReference type="GO" id="GO:0006289">
    <property type="term" value="P:nucleotide-excision repair"/>
    <property type="evidence" value="ECO:0007669"/>
    <property type="project" value="InterPro"/>
</dbReference>
<dbReference type="PANTHER" id="PTHR12135">
    <property type="entry name" value="DNA REPAIR PROTEIN XP-C / RAD4"/>
    <property type="match status" value="1"/>
</dbReference>
<accession>A0A812DP92</accession>
<protein>
    <submittedName>
        <fullName evidence="11">XPC</fullName>
    </submittedName>
</protein>
<dbReference type="OrthoDB" id="300780at2759"/>
<keyword evidence="4" id="KW-0227">DNA damage</keyword>
<dbReference type="FunFam" id="3.30.70.2460:FF:000001">
    <property type="entry name" value="DNA repair protein Rad4 family"/>
    <property type="match status" value="1"/>
</dbReference>
<feature type="compositionally biased region" description="Basic and acidic residues" evidence="8">
    <location>
        <begin position="15"/>
        <end position="40"/>
    </location>
</feature>
<dbReference type="Gene3D" id="3.30.70.2460">
    <property type="entry name" value="Rad4, beta-hairpin domain BHD3"/>
    <property type="match status" value="1"/>
</dbReference>
<evidence type="ECO:0000259" key="9">
    <source>
        <dbReference type="SMART" id="SM01030"/>
    </source>
</evidence>
<dbReference type="PANTHER" id="PTHR12135:SF0">
    <property type="entry name" value="DNA REPAIR PROTEIN COMPLEMENTING XP-C CELLS"/>
    <property type="match status" value="1"/>
</dbReference>
<keyword evidence="5" id="KW-0238">DNA-binding</keyword>
<evidence type="ECO:0000256" key="4">
    <source>
        <dbReference type="ARBA" id="ARBA00022763"/>
    </source>
</evidence>
<dbReference type="EMBL" id="CAHIKZ030003891">
    <property type="protein sequence ID" value="CAE1305159.1"/>
    <property type="molecule type" value="Genomic_DNA"/>
</dbReference>
<evidence type="ECO:0000256" key="2">
    <source>
        <dbReference type="ARBA" id="ARBA00009525"/>
    </source>
</evidence>
<feature type="region of interest" description="Disordered" evidence="8">
    <location>
        <begin position="351"/>
        <end position="373"/>
    </location>
</feature>
<evidence type="ECO:0000259" key="10">
    <source>
        <dbReference type="SMART" id="SM01032"/>
    </source>
</evidence>
<dbReference type="FunFam" id="2.20.20.110:FF:000001">
    <property type="entry name" value="DNA repair protein complementing XP-C cells"/>
    <property type="match status" value="1"/>
</dbReference>
<feature type="compositionally biased region" description="Acidic residues" evidence="8">
    <location>
        <begin position="359"/>
        <end position="370"/>
    </location>
</feature>
<keyword evidence="7" id="KW-0539">Nucleus</keyword>
<proteinExistence type="inferred from homology"/>
<comment type="similarity">
    <text evidence="2">Belongs to the XPC family.</text>
</comment>
<dbReference type="InterPro" id="IPR018328">
    <property type="entry name" value="Rad4_beta-hairpin_dom3"/>
</dbReference>
<dbReference type="GO" id="GO:0071942">
    <property type="term" value="C:XPC complex"/>
    <property type="evidence" value="ECO:0007669"/>
    <property type="project" value="TreeGrafter"/>
</dbReference>
<dbReference type="Proteomes" id="UP000597762">
    <property type="component" value="Unassembled WGS sequence"/>
</dbReference>
<keyword evidence="6" id="KW-0234">DNA repair</keyword>
<evidence type="ECO:0000256" key="3">
    <source>
        <dbReference type="ARBA" id="ARBA00022553"/>
    </source>
</evidence>
<dbReference type="InterPro" id="IPR004583">
    <property type="entry name" value="DNA_repair_Rad4"/>
</dbReference>
<dbReference type="GO" id="GO:0003684">
    <property type="term" value="F:damaged DNA binding"/>
    <property type="evidence" value="ECO:0007669"/>
    <property type="project" value="InterPro"/>
</dbReference>
<keyword evidence="12" id="KW-1185">Reference proteome</keyword>